<dbReference type="InterPro" id="IPR025857">
    <property type="entry name" value="MacB_PCD"/>
</dbReference>
<dbReference type="InterPro" id="IPR003593">
    <property type="entry name" value="AAA+_ATPase"/>
</dbReference>
<dbReference type="Gene3D" id="3.40.50.300">
    <property type="entry name" value="P-loop containing nucleotide triphosphate hydrolases"/>
    <property type="match status" value="1"/>
</dbReference>
<dbReference type="InterPro" id="IPR017871">
    <property type="entry name" value="ABC_transporter-like_CS"/>
</dbReference>
<evidence type="ECO:0000256" key="1">
    <source>
        <dbReference type="ARBA" id="ARBA00004429"/>
    </source>
</evidence>
<evidence type="ECO:0000259" key="14">
    <source>
        <dbReference type="PROSITE" id="PS50893"/>
    </source>
</evidence>
<dbReference type="SMART" id="SM00382">
    <property type="entry name" value="AAA"/>
    <property type="match status" value="1"/>
</dbReference>
<evidence type="ECO:0000313" key="16">
    <source>
        <dbReference type="Proteomes" id="UP000824264"/>
    </source>
</evidence>
<dbReference type="InterPro" id="IPR017911">
    <property type="entry name" value="MacB-like_ATP-bd"/>
</dbReference>
<keyword evidence="7" id="KW-0067">ATP-binding</keyword>
<evidence type="ECO:0000256" key="3">
    <source>
        <dbReference type="ARBA" id="ARBA00022475"/>
    </source>
</evidence>
<comment type="subcellular location">
    <subcellularLocation>
        <location evidence="1">Cell inner membrane</location>
        <topology evidence="1">Multi-pass membrane protein</topology>
    </subcellularLocation>
</comment>
<evidence type="ECO:0000256" key="4">
    <source>
        <dbReference type="ARBA" id="ARBA00022519"/>
    </source>
</evidence>
<dbReference type="EMBL" id="DXGI01000121">
    <property type="protein sequence ID" value="HIW78178.1"/>
    <property type="molecule type" value="Genomic_DNA"/>
</dbReference>
<dbReference type="GO" id="GO:0016887">
    <property type="term" value="F:ATP hydrolysis activity"/>
    <property type="evidence" value="ECO:0007669"/>
    <property type="project" value="InterPro"/>
</dbReference>
<dbReference type="CDD" id="cd03255">
    <property type="entry name" value="ABC_MJ0796_LolCDE_FtsE"/>
    <property type="match status" value="1"/>
</dbReference>
<dbReference type="SUPFAM" id="SSF52540">
    <property type="entry name" value="P-loop containing nucleoside triphosphate hydrolases"/>
    <property type="match status" value="1"/>
</dbReference>
<dbReference type="PROSITE" id="PS00211">
    <property type="entry name" value="ABC_TRANSPORTER_1"/>
    <property type="match status" value="1"/>
</dbReference>
<dbReference type="AlphaFoldDB" id="A0A9D1U8J8"/>
<evidence type="ECO:0000256" key="10">
    <source>
        <dbReference type="ARBA" id="ARBA00023136"/>
    </source>
</evidence>
<feature type="transmembrane region" description="Helical" evidence="13">
    <location>
        <begin position="570"/>
        <end position="592"/>
    </location>
</feature>
<accession>A0A9D1U8J8</accession>
<evidence type="ECO:0000256" key="8">
    <source>
        <dbReference type="ARBA" id="ARBA00022967"/>
    </source>
</evidence>
<dbReference type="PROSITE" id="PS50893">
    <property type="entry name" value="ABC_TRANSPORTER_2"/>
    <property type="match status" value="1"/>
</dbReference>
<feature type="domain" description="ABC transporter" evidence="14">
    <location>
        <begin position="4"/>
        <end position="242"/>
    </location>
</feature>
<evidence type="ECO:0000256" key="9">
    <source>
        <dbReference type="ARBA" id="ARBA00022989"/>
    </source>
</evidence>
<dbReference type="PANTHER" id="PTHR30572">
    <property type="entry name" value="MEMBRANE COMPONENT OF TRANSPORTER-RELATED"/>
    <property type="match status" value="1"/>
</dbReference>
<dbReference type="GO" id="GO:0005524">
    <property type="term" value="F:ATP binding"/>
    <property type="evidence" value="ECO:0007669"/>
    <property type="project" value="UniProtKB-KW"/>
</dbReference>
<dbReference type="InterPro" id="IPR027417">
    <property type="entry name" value="P-loop_NTPase"/>
</dbReference>
<evidence type="ECO:0000256" key="5">
    <source>
        <dbReference type="ARBA" id="ARBA00022692"/>
    </source>
</evidence>
<evidence type="ECO:0000256" key="6">
    <source>
        <dbReference type="ARBA" id="ARBA00022741"/>
    </source>
</evidence>
<dbReference type="InterPro" id="IPR050250">
    <property type="entry name" value="Macrolide_Exporter_MacB"/>
</dbReference>
<keyword evidence="6" id="KW-0547">Nucleotide-binding</keyword>
<keyword evidence="5 13" id="KW-0812">Transmembrane</keyword>
<dbReference type="PANTHER" id="PTHR30572:SF14">
    <property type="entry name" value="MACROLIDE EXPORT ATP-BINDING_PERMEASE PROTEIN MACB"/>
    <property type="match status" value="1"/>
</dbReference>
<organism evidence="15 16">
    <name type="scientific">Candidatus Bilophila faecipullorum</name>
    <dbReference type="NCBI Taxonomy" id="2838482"/>
    <lineage>
        <taxon>Bacteria</taxon>
        <taxon>Pseudomonadati</taxon>
        <taxon>Thermodesulfobacteriota</taxon>
        <taxon>Desulfovibrionia</taxon>
        <taxon>Desulfovibrionales</taxon>
        <taxon>Desulfovibrionaceae</taxon>
        <taxon>Bilophila</taxon>
    </lineage>
</organism>
<keyword evidence="2" id="KW-0813">Transport</keyword>
<dbReference type="GO" id="GO:0022857">
    <property type="term" value="F:transmembrane transporter activity"/>
    <property type="evidence" value="ECO:0007669"/>
    <property type="project" value="TreeGrafter"/>
</dbReference>
<protein>
    <recommendedName>
        <fullName evidence="12">Pyoverdine export ATP-binding/permease protein PvdT</fullName>
    </recommendedName>
</protein>
<evidence type="ECO:0000256" key="13">
    <source>
        <dbReference type="SAM" id="Phobius"/>
    </source>
</evidence>
<evidence type="ECO:0000256" key="12">
    <source>
        <dbReference type="ARBA" id="ARBA00041199"/>
    </source>
</evidence>
<keyword evidence="8" id="KW-1278">Translocase</keyword>
<keyword evidence="10 13" id="KW-0472">Membrane</keyword>
<dbReference type="InterPro" id="IPR003439">
    <property type="entry name" value="ABC_transporter-like_ATP-bd"/>
</dbReference>
<proteinExistence type="inferred from homology"/>
<keyword evidence="9 13" id="KW-1133">Transmembrane helix</keyword>
<comment type="caution">
    <text evidence="15">The sequence shown here is derived from an EMBL/GenBank/DDBJ whole genome shotgun (WGS) entry which is preliminary data.</text>
</comment>
<dbReference type="GO" id="GO:0098796">
    <property type="term" value="C:membrane protein complex"/>
    <property type="evidence" value="ECO:0007669"/>
    <property type="project" value="UniProtKB-ARBA"/>
</dbReference>
<evidence type="ECO:0000256" key="2">
    <source>
        <dbReference type="ARBA" id="ARBA00022448"/>
    </source>
</evidence>
<keyword evidence="4" id="KW-0997">Cell inner membrane</keyword>
<dbReference type="Pfam" id="PF00005">
    <property type="entry name" value="ABC_tran"/>
    <property type="match status" value="1"/>
</dbReference>
<feature type="transmembrane region" description="Helical" evidence="13">
    <location>
        <begin position="271"/>
        <end position="291"/>
    </location>
</feature>
<feature type="transmembrane region" description="Helical" evidence="13">
    <location>
        <begin position="604"/>
        <end position="629"/>
    </location>
</feature>
<dbReference type="InterPro" id="IPR003838">
    <property type="entry name" value="ABC3_permease_C"/>
</dbReference>
<reference evidence="15" key="1">
    <citation type="journal article" date="2021" name="PeerJ">
        <title>Extensive microbial diversity within the chicken gut microbiome revealed by metagenomics and culture.</title>
        <authorList>
            <person name="Gilroy R."/>
            <person name="Ravi A."/>
            <person name="Getino M."/>
            <person name="Pursley I."/>
            <person name="Horton D.L."/>
            <person name="Alikhan N.F."/>
            <person name="Baker D."/>
            <person name="Gharbi K."/>
            <person name="Hall N."/>
            <person name="Watson M."/>
            <person name="Adriaenssens E.M."/>
            <person name="Foster-Nyarko E."/>
            <person name="Jarju S."/>
            <person name="Secka A."/>
            <person name="Antonio M."/>
            <person name="Oren A."/>
            <person name="Chaudhuri R.R."/>
            <person name="La Ragione R."/>
            <person name="Hildebrand F."/>
            <person name="Pallen M.J."/>
        </authorList>
    </citation>
    <scope>NUCLEOTIDE SEQUENCE</scope>
    <source>
        <strain evidence="15">ChiSxjej5B17-1746</strain>
    </source>
</reference>
<keyword evidence="3" id="KW-1003">Cell membrane</keyword>
<gene>
    <name evidence="15" type="ORF">H9874_03425</name>
</gene>
<comment type="similarity">
    <text evidence="11">Belongs to the ABC transporter superfamily. Macrolide exporter (TC 3.A.1.122) family.</text>
</comment>
<dbReference type="GO" id="GO:0005886">
    <property type="term" value="C:plasma membrane"/>
    <property type="evidence" value="ECO:0007669"/>
    <property type="project" value="UniProtKB-SubCell"/>
</dbReference>
<dbReference type="FunFam" id="3.40.50.300:FF:000032">
    <property type="entry name" value="Export ABC transporter ATP-binding protein"/>
    <property type="match status" value="1"/>
</dbReference>
<reference evidence="15" key="2">
    <citation type="submission" date="2021-04" db="EMBL/GenBank/DDBJ databases">
        <authorList>
            <person name="Gilroy R."/>
        </authorList>
    </citation>
    <scope>NUCLEOTIDE SEQUENCE</scope>
    <source>
        <strain evidence="15">ChiSxjej5B17-1746</strain>
    </source>
</reference>
<evidence type="ECO:0000256" key="7">
    <source>
        <dbReference type="ARBA" id="ARBA00022840"/>
    </source>
</evidence>
<dbReference type="Proteomes" id="UP000824264">
    <property type="component" value="Unassembled WGS sequence"/>
</dbReference>
<sequence>MNIIETENLNKYYGSGENRVHVLRDVTFSVQDGDFVAIIGQSGSGKSTLMNILGCLDTQSSGVCRIGGVDIGTLGSDELAELRGKRIGFIFQRYNLLSTLSATENVALPAIYAGVDRKTRLERARRLLGNLGLDDKLENRPNELSGGQQQRVSIARALMNGGSIILADEPTGALDSKSGENVMDILTDLNRQGHTIIVVTHDHHIAAFASRIIEIKDGAIISDTRSRDLLPQPEREETASSRASFLFRKDQFVEAFKMSVQAILAHKMRSVLTMLGIIIGIASVVSVVALGRGSQEKIIANISAMGTNTINVYPGSGFGDRRSQRVKTLTVADSHILGKQSYIASATPNTTSTGTLVYRNISVNAQLSGVGEQYFDVKGLKPAYGRFFNADDVKANASYVVIDDNTWKKLFPQGGNPVGQIILFDRQPLEIIAVAQKQDSVFGPTDTLNLWAPYTTVMNKITGQRHISSIMVKVKDDVMPLMAEKNLTALITARHGKTDFFTVNTDSIKKTIENTTGTMALLISGIALISLVVGGIGVMNIMLVSVTERTREIGLRMAIGAKQGNIMEQFLIEAVLICIIGGVLGIVVSYLIGVVFDMLVTNFAMSYSAGSMLLALVCSSAIGIVFGFVPARNASRLNPIDALSRE</sequence>
<name>A0A9D1U8J8_9BACT</name>
<feature type="transmembrane region" description="Helical" evidence="13">
    <location>
        <begin position="519"/>
        <end position="546"/>
    </location>
</feature>
<evidence type="ECO:0000313" key="15">
    <source>
        <dbReference type="EMBL" id="HIW78178.1"/>
    </source>
</evidence>
<dbReference type="Pfam" id="PF12704">
    <property type="entry name" value="MacB_PCD"/>
    <property type="match status" value="1"/>
</dbReference>
<evidence type="ECO:0000256" key="11">
    <source>
        <dbReference type="ARBA" id="ARBA00038388"/>
    </source>
</evidence>
<dbReference type="Pfam" id="PF02687">
    <property type="entry name" value="FtsX"/>
    <property type="match status" value="1"/>
</dbReference>